<dbReference type="Proteomes" id="UP000249417">
    <property type="component" value="Unassembled WGS sequence"/>
</dbReference>
<sequence length="152" mass="17213">TSTVCTVPTIFSEMPGNDQLSLCIDMEESLIEKDGEQRFFTDDGKPTTLSQNALEFCKSYHAAAQHTIEFGQALASSGILVDRHAEITVAPGKKINFSGFRIVDEAKLADLDDKLFLEWRKKGWLPFIYAHLFSGAQWQRLTRLLNKRMENN</sequence>
<dbReference type="Pfam" id="PF07277">
    <property type="entry name" value="SapC"/>
    <property type="match status" value="1"/>
</dbReference>
<dbReference type="EMBL" id="QFQB01000028">
    <property type="protein sequence ID" value="PZQ46346.1"/>
    <property type="molecule type" value="Genomic_DNA"/>
</dbReference>
<reference evidence="1 2" key="1">
    <citation type="submission" date="2017-08" db="EMBL/GenBank/DDBJ databases">
        <title>Infants hospitalized years apart are colonized by the same room-sourced microbial strains.</title>
        <authorList>
            <person name="Brooks B."/>
            <person name="Olm M.R."/>
            <person name="Firek B.A."/>
            <person name="Baker R."/>
            <person name="Thomas B.C."/>
            <person name="Morowitz M.J."/>
            <person name="Banfield J.F."/>
        </authorList>
    </citation>
    <scope>NUCLEOTIDE SEQUENCE [LARGE SCALE GENOMIC DNA]</scope>
    <source>
        <strain evidence="1">S2_005_002_R2_29</strain>
    </source>
</reference>
<protein>
    <submittedName>
        <fullName evidence="1">SapC family protein</fullName>
    </submittedName>
</protein>
<proteinExistence type="predicted"/>
<accession>A0A2W5MYS8</accession>
<comment type="caution">
    <text evidence="1">The sequence shown here is derived from an EMBL/GenBank/DDBJ whole genome shotgun (WGS) entry which is preliminary data.</text>
</comment>
<gene>
    <name evidence="1" type="ORF">DI551_05370</name>
</gene>
<organism evidence="1 2">
    <name type="scientific">Micavibrio aeruginosavorus</name>
    <dbReference type="NCBI Taxonomy" id="349221"/>
    <lineage>
        <taxon>Bacteria</taxon>
        <taxon>Pseudomonadati</taxon>
        <taxon>Bdellovibrionota</taxon>
        <taxon>Bdellovibrionia</taxon>
        <taxon>Bdellovibrionales</taxon>
        <taxon>Pseudobdellovibrionaceae</taxon>
        <taxon>Micavibrio</taxon>
    </lineage>
</organism>
<evidence type="ECO:0000313" key="1">
    <source>
        <dbReference type="EMBL" id="PZQ46346.1"/>
    </source>
</evidence>
<feature type="non-terminal residue" evidence="1">
    <location>
        <position position="1"/>
    </location>
</feature>
<dbReference type="AlphaFoldDB" id="A0A2W5MYS8"/>
<evidence type="ECO:0000313" key="2">
    <source>
        <dbReference type="Proteomes" id="UP000249417"/>
    </source>
</evidence>
<dbReference type="InterPro" id="IPR010836">
    <property type="entry name" value="SapC"/>
</dbReference>
<name>A0A2W5MYS8_9BACT</name>